<evidence type="ECO:0000313" key="1">
    <source>
        <dbReference type="EMBL" id="QDT41107.1"/>
    </source>
</evidence>
<name>A0A517RB37_9PLAN</name>
<reference evidence="1 2" key="1">
    <citation type="submission" date="2019-02" db="EMBL/GenBank/DDBJ databases">
        <title>Deep-cultivation of Planctomycetes and their phenomic and genomic characterization uncovers novel biology.</title>
        <authorList>
            <person name="Wiegand S."/>
            <person name="Jogler M."/>
            <person name="Boedeker C."/>
            <person name="Pinto D."/>
            <person name="Vollmers J."/>
            <person name="Rivas-Marin E."/>
            <person name="Kohn T."/>
            <person name="Peeters S.H."/>
            <person name="Heuer A."/>
            <person name="Rast P."/>
            <person name="Oberbeckmann S."/>
            <person name="Bunk B."/>
            <person name="Jeske O."/>
            <person name="Meyerdierks A."/>
            <person name="Storesund J.E."/>
            <person name="Kallscheuer N."/>
            <person name="Luecker S."/>
            <person name="Lage O.M."/>
            <person name="Pohl T."/>
            <person name="Merkel B.J."/>
            <person name="Hornburger P."/>
            <person name="Mueller R.-W."/>
            <person name="Bruemmer F."/>
            <person name="Labrenz M."/>
            <person name="Spormann A.M."/>
            <person name="Op den Camp H."/>
            <person name="Overmann J."/>
            <person name="Amann R."/>
            <person name="Jetten M.S.M."/>
            <person name="Mascher T."/>
            <person name="Medema M.H."/>
            <person name="Devos D.P."/>
            <person name="Kaster A.-K."/>
            <person name="Ovreas L."/>
            <person name="Rohde M."/>
            <person name="Galperin M.Y."/>
            <person name="Jogler C."/>
        </authorList>
    </citation>
    <scope>NUCLEOTIDE SEQUENCE [LARGE SCALE GENOMIC DNA]</scope>
    <source>
        <strain evidence="1 2">Pan241w</strain>
    </source>
</reference>
<dbReference type="KEGG" id="gaz:Pan241w_11660"/>
<sequence length="281" mass="31283">MSSKEETEPAGDGTINGLTVLKSSELARFSNNELQEAMDYCDEDFGVGDLIVVKTPAAGGTNWTIETIAGEQVEKTIRGILVYVQRSGVLWPSFDPDGSGNRVLQTYDFKTAQLMCDPEEVPDEMIDVLEDYKLADATETEPAIYNWEGLPYNQFGSGKDGHGKRCKDQRVLFILRKDDIYPLMIRVQPGSLKNITKFIKQIPAVAKVPYFRCEIELSLTKEKSQGGKDFSQIHAKLVGILDRADGELIKENFWDVLHSGVAKQADEELTESDDAAYTDAE</sequence>
<accession>A0A517RB37</accession>
<evidence type="ECO:0000313" key="2">
    <source>
        <dbReference type="Proteomes" id="UP000317171"/>
    </source>
</evidence>
<proteinExistence type="predicted"/>
<gene>
    <name evidence="1" type="ORF">Pan241w_11660</name>
</gene>
<organism evidence="1 2">
    <name type="scientific">Gimesia alba</name>
    <dbReference type="NCBI Taxonomy" id="2527973"/>
    <lineage>
        <taxon>Bacteria</taxon>
        <taxon>Pseudomonadati</taxon>
        <taxon>Planctomycetota</taxon>
        <taxon>Planctomycetia</taxon>
        <taxon>Planctomycetales</taxon>
        <taxon>Planctomycetaceae</taxon>
        <taxon>Gimesia</taxon>
    </lineage>
</organism>
<dbReference type="AlphaFoldDB" id="A0A517RB37"/>
<protein>
    <submittedName>
        <fullName evidence="1">Uncharacterized protein</fullName>
    </submittedName>
</protein>
<dbReference type="EMBL" id="CP036269">
    <property type="protein sequence ID" value="QDT41107.1"/>
    <property type="molecule type" value="Genomic_DNA"/>
</dbReference>
<dbReference type="RefSeq" id="WP_145212173.1">
    <property type="nucleotide sequence ID" value="NZ_CP036269.1"/>
</dbReference>
<dbReference type="Proteomes" id="UP000317171">
    <property type="component" value="Chromosome"/>
</dbReference>
<keyword evidence="2" id="KW-1185">Reference proteome</keyword>